<reference evidence="2 3" key="1">
    <citation type="submission" date="2019-05" db="EMBL/GenBank/DDBJ databases">
        <title>Marivita sp. nov. isolated from sea sediment.</title>
        <authorList>
            <person name="Kim W."/>
        </authorList>
    </citation>
    <scope>NUCLEOTIDE SEQUENCE [LARGE SCALE GENOMIC DNA]</scope>
    <source>
        <strain evidence="2 3">CAU 1492</strain>
    </source>
</reference>
<name>A0ABY2X141_9RHOB</name>
<dbReference type="PANTHER" id="PTHR47472">
    <property type="entry name" value="PROPIONYL-COA CARBOXYLASE"/>
    <property type="match status" value="1"/>
</dbReference>
<protein>
    <recommendedName>
        <fullName evidence="1">AtuA-like ferredoxin-fold domain-containing protein</fullName>
    </recommendedName>
</protein>
<keyword evidence="3" id="KW-1185">Reference proteome</keyword>
<evidence type="ECO:0000259" key="1">
    <source>
        <dbReference type="Pfam" id="PF23544"/>
    </source>
</evidence>
<proteinExistence type="predicted"/>
<comment type="caution">
    <text evidence="2">The sequence shown here is derived from an EMBL/GenBank/DDBJ whole genome shotgun (WGS) entry which is preliminary data.</text>
</comment>
<dbReference type="RefSeq" id="WP_138865749.1">
    <property type="nucleotide sequence ID" value="NZ_VCPC01000006.1"/>
</dbReference>
<dbReference type="Pfam" id="PF23544">
    <property type="entry name" value="AtuA_ferredoxin"/>
    <property type="match status" value="1"/>
</dbReference>
<feature type="domain" description="AtuA-like ferredoxin-fold" evidence="1">
    <location>
        <begin position="1"/>
        <end position="95"/>
    </location>
</feature>
<sequence>MKLHDIAHGRTGDKGTTSNISIIAYHPEDWPKIEANVTADRVAAIFGPGVKVTRYTLPHLCAMNFVVENALKGGVTRSVAIDAHGKGLVYAVLELSL</sequence>
<evidence type="ECO:0000313" key="3">
    <source>
        <dbReference type="Proteomes" id="UP001191082"/>
    </source>
</evidence>
<dbReference type="PANTHER" id="PTHR47472:SF1">
    <property type="entry name" value="DUF1446-DOMAIN-CONTAINING PROTEIN"/>
    <property type="match status" value="1"/>
</dbReference>
<dbReference type="Proteomes" id="UP001191082">
    <property type="component" value="Unassembled WGS sequence"/>
</dbReference>
<dbReference type="InterPro" id="IPR056362">
    <property type="entry name" value="AtuA-like_ferredoxin_dom"/>
</dbReference>
<gene>
    <name evidence="2" type="ORF">FGK64_20565</name>
</gene>
<dbReference type="EMBL" id="VCPC01000006">
    <property type="protein sequence ID" value="TMV08358.1"/>
    <property type="molecule type" value="Genomic_DNA"/>
</dbReference>
<organism evidence="2 3">
    <name type="scientific">Arenibacterium halophilum</name>
    <dbReference type="NCBI Taxonomy" id="2583821"/>
    <lineage>
        <taxon>Bacteria</taxon>
        <taxon>Pseudomonadati</taxon>
        <taxon>Pseudomonadota</taxon>
        <taxon>Alphaproteobacteria</taxon>
        <taxon>Rhodobacterales</taxon>
        <taxon>Paracoccaceae</taxon>
        <taxon>Arenibacterium</taxon>
    </lineage>
</organism>
<accession>A0ABY2X141</accession>
<evidence type="ECO:0000313" key="2">
    <source>
        <dbReference type="EMBL" id="TMV08358.1"/>
    </source>
</evidence>